<accession>A0AAE2VBC8</accession>
<gene>
    <name evidence="2" type="ORF">JIN83_05490</name>
</gene>
<reference evidence="2" key="1">
    <citation type="submission" date="2021-01" db="EMBL/GenBank/DDBJ databases">
        <title>Modified the classification status of verrucomicrobia.</title>
        <authorList>
            <person name="Feng X."/>
        </authorList>
    </citation>
    <scope>NUCLEOTIDE SEQUENCE</scope>
    <source>
        <strain evidence="2">5K15</strain>
    </source>
</reference>
<evidence type="ECO:0000313" key="3">
    <source>
        <dbReference type="Proteomes" id="UP000634206"/>
    </source>
</evidence>
<dbReference type="InterPro" id="IPR014123">
    <property type="entry name" value="Superoxide_dismutase_Ni-type"/>
</dbReference>
<feature type="chain" id="PRO_5042294779" description="Superoxide dismutase" evidence="1">
    <location>
        <begin position="24"/>
        <end position="156"/>
    </location>
</feature>
<proteinExistence type="predicted"/>
<dbReference type="SUPFAM" id="SSF109770">
    <property type="entry name" value="Nickel-containing superoxide dismutase, NiSOD"/>
    <property type="match status" value="1"/>
</dbReference>
<sequence>MKTYLTIATAAVLSFSAVPNISAHCQVPCGIYTDDTVLKDLHTHQSTIQKAMEEINTLSKDPGKNANQLTRWIMNKEEHATKIQTTISEYFLAQRLKLDEMESDKESYLKKLTLSHQIIVLAMKCKQSTDVANATALHKAIDDFTAAYTGKSGHSH</sequence>
<dbReference type="Pfam" id="PF09055">
    <property type="entry name" value="Sod_Ni"/>
    <property type="match status" value="1"/>
</dbReference>
<protein>
    <recommendedName>
        <fullName evidence="4">Superoxide dismutase</fullName>
    </recommendedName>
</protein>
<dbReference type="AlphaFoldDB" id="A0AAE2VBC8"/>
<feature type="signal peptide" evidence="1">
    <location>
        <begin position="1"/>
        <end position="23"/>
    </location>
</feature>
<name>A0AAE2VBC8_9BACT</name>
<dbReference type="InterPro" id="IPR036502">
    <property type="entry name" value="NiSOD_sf"/>
</dbReference>
<dbReference type="EMBL" id="JAENIG010000003">
    <property type="protein sequence ID" value="MBK1854400.1"/>
    <property type="molecule type" value="Genomic_DNA"/>
</dbReference>
<dbReference type="Gene3D" id="1.20.120.400">
    <property type="entry name" value="Nickel-containing superoxide dismutase"/>
    <property type="match status" value="1"/>
</dbReference>
<organism evidence="2 3">
    <name type="scientific">Oceaniferula flava</name>
    <dbReference type="NCBI Taxonomy" id="2800421"/>
    <lineage>
        <taxon>Bacteria</taxon>
        <taxon>Pseudomonadati</taxon>
        <taxon>Verrucomicrobiota</taxon>
        <taxon>Verrucomicrobiia</taxon>
        <taxon>Verrucomicrobiales</taxon>
        <taxon>Verrucomicrobiaceae</taxon>
        <taxon>Oceaniferula</taxon>
    </lineage>
</organism>
<keyword evidence="3" id="KW-1185">Reference proteome</keyword>
<keyword evidence="1" id="KW-0732">Signal</keyword>
<dbReference type="GO" id="GO:0004784">
    <property type="term" value="F:superoxide dismutase activity"/>
    <property type="evidence" value="ECO:0007669"/>
    <property type="project" value="InterPro"/>
</dbReference>
<dbReference type="GO" id="GO:0016151">
    <property type="term" value="F:nickel cation binding"/>
    <property type="evidence" value="ECO:0007669"/>
    <property type="project" value="InterPro"/>
</dbReference>
<dbReference type="RefSeq" id="WP_309489007.1">
    <property type="nucleotide sequence ID" value="NZ_JAENIG010000003.1"/>
</dbReference>
<evidence type="ECO:0008006" key="4">
    <source>
        <dbReference type="Google" id="ProtNLM"/>
    </source>
</evidence>
<comment type="caution">
    <text evidence="2">The sequence shown here is derived from an EMBL/GenBank/DDBJ whole genome shotgun (WGS) entry which is preliminary data.</text>
</comment>
<dbReference type="Proteomes" id="UP000634206">
    <property type="component" value="Unassembled WGS sequence"/>
</dbReference>
<evidence type="ECO:0000256" key="1">
    <source>
        <dbReference type="SAM" id="SignalP"/>
    </source>
</evidence>
<evidence type="ECO:0000313" key="2">
    <source>
        <dbReference type="EMBL" id="MBK1854400.1"/>
    </source>
</evidence>